<gene>
    <name evidence="14" type="ordered locus">DEHA2E07832g</name>
</gene>
<dbReference type="KEGG" id="dha:DEHA2E07832g"/>
<evidence type="ECO:0000256" key="5">
    <source>
        <dbReference type="ARBA" id="ARBA00022448"/>
    </source>
</evidence>
<dbReference type="Gene3D" id="1.50.40.10">
    <property type="entry name" value="Mitochondrial carrier domain"/>
    <property type="match status" value="1"/>
</dbReference>
<evidence type="ECO:0000313" key="15">
    <source>
        <dbReference type="Proteomes" id="UP000000599"/>
    </source>
</evidence>
<evidence type="ECO:0000256" key="3">
    <source>
        <dbReference type="ARBA" id="ARBA00006375"/>
    </source>
</evidence>
<dbReference type="GeneID" id="2902044"/>
<dbReference type="GO" id="GO:0030170">
    <property type="term" value="F:pyridoxal phosphate binding"/>
    <property type="evidence" value="ECO:0007669"/>
    <property type="project" value="EnsemblFungi"/>
</dbReference>
<dbReference type="FunCoup" id="Q6BQ70">
    <property type="interactions" value="877"/>
</dbReference>
<dbReference type="GO" id="GO:0006879">
    <property type="term" value="P:intracellular iron ion homeostasis"/>
    <property type="evidence" value="ECO:0007669"/>
    <property type="project" value="EnsemblFungi"/>
</dbReference>
<dbReference type="EMBL" id="CR382137">
    <property type="protein sequence ID" value="CAG87881.2"/>
    <property type="molecule type" value="Genomic_DNA"/>
</dbReference>
<dbReference type="InterPro" id="IPR023395">
    <property type="entry name" value="MCP_dom_sf"/>
</dbReference>
<evidence type="ECO:0000256" key="13">
    <source>
        <dbReference type="RuleBase" id="RU000488"/>
    </source>
</evidence>
<dbReference type="OMA" id="YWWGYES"/>
<keyword evidence="7" id="KW-0677">Repeat</keyword>
<dbReference type="InParanoid" id="Q6BQ70"/>
<dbReference type="STRING" id="284592.Q6BQ70"/>
<keyword evidence="8" id="KW-0999">Mitochondrion inner membrane</keyword>
<comment type="subcellular location">
    <subcellularLocation>
        <location evidence="2">Mitochondrion inner membrane</location>
        <topology evidence="2">Multi-pass membrane protein</topology>
    </subcellularLocation>
</comment>
<keyword evidence="15" id="KW-1185">Reference proteome</keyword>
<dbReference type="GO" id="GO:0005743">
    <property type="term" value="C:mitochondrial inner membrane"/>
    <property type="evidence" value="ECO:0007669"/>
    <property type="project" value="UniProtKB-SubCell"/>
</dbReference>
<keyword evidence="6 12" id="KW-0812">Transmembrane</keyword>
<evidence type="ECO:0000256" key="4">
    <source>
        <dbReference type="ARBA" id="ARBA00021935"/>
    </source>
</evidence>
<dbReference type="InterPro" id="IPR045315">
    <property type="entry name" value="Mtm1-like"/>
</dbReference>
<dbReference type="GO" id="GO:0031921">
    <property type="term" value="P:pyridoxal phosphate transport"/>
    <property type="evidence" value="ECO:0007669"/>
    <property type="project" value="EnsemblFungi"/>
</dbReference>
<dbReference type="PANTHER" id="PTHR45760">
    <property type="entry name" value="FI19922P1-RELATED"/>
    <property type="match status" value="1"/>
</dbReference>
<accession>Q6BQ70</accession>
<sequence length="388" mass="43298">MSMSSELAAGIEEDDLRFNNLSTIQKAKASLTSLSPKSSEDITLLQRMISACSGSFVTSLVVTPFDVVRIRIQQQEILPISKPCCEVHFPADVIAKHKSTAGMPPELFWLSQNYCKGAENCFKITSTFQGFSTISKHEGIFTLWRGLSLTLFMTIPSNIIYFTGYEYIRDNSPLKSYILNPLVCGSCARVMAATFVAPIELLKTRLQSIPSDKSANPKILSNLFKDSYSIVKQKGMGTLFRGLKITLWRDVPFSGIYWSCYELFKDKISTVLNADFQKSNIAEPVEDWKIFATSFISGSLSGTIGAFCTHPFDVGKTRLQITSEQVGKETTHKRPSMFKFLTTIYKQEGLRALYSGIGPRVLKIAPSCAIMISSYEIGKKFFRSGNRN</sequence>
<evidence type="ECO:0000313" key="14">
    <source>
        <dbReference type="EMBL" id="CAG87881.2"/>
    </source>
</evidence>
<dbReference type="VEuPathDB" id="FungiDB:DEHA2E07832g"/>
<keyword evidence="5 13" id="KW-0813">Transport</keyword>
<protein>
    <recommendedName>
        <fullName evidence="4">Mitochondrial thiamine pyrophosphate carrier 1</fullName>
    </recommendedName>
</protein>
<keyword evidence="10" id="KW-0496">Mitochondrion</keyword>
<evidence type="ECO:0000256" key="11">
    <source>
        <dbReference type="ARBA" id="ARBA00023136"/>
    </source>
</evidence>
<dbReference type="GO" id="GO:1990542">
    <property type="term" value="P:mitochondrial transmembrane transport"/>
    <property type="evidence" value="ECO:0007669"/>
    <property type="project" value="InterPro"/>
</dbReference>
<dbReference type="OrthoDB" id="1747031at2759"/>
<dbReference type="eggNOG" id="KOG0761">
    <property type="taxonomic scope" value="Eukaryota"/>
</dbReference>
<evidence type="ECO:0000256" key="12">
    <source>
        <dbReference type="PROSITE-ProRule" id="PRU00282"/>
    </source>
</evidence>
<comment type="similarity">
    <text evidence="3 13">Belongs to the mitochondrial carrier (TC 2.A.29) family.</text>
</comment>
<comment type="function">
    <text evidence="1">Mitochondrial transporter that mediates uptake of thiamine pyrophosphate (ThPP) into mitochondria.</text>
</comment>
<organism evidence="14 15">
    <name type="scientific">Debaryomyces hansenii (strain ATCC 36239 / CBS 767 / BCRC 21394 / JCM 1990 / NBRC 0083 / IGC 2968)</name>
    <name type="common">Yeast</name>
    <name type="synonym">Torulaspora hansenii</name>
    <dbReference type="NCBI Taxonomy" id="284592"/>
    <lineage>
        <taxon>Eukaryota</taxon>
        <taxon>Fungi</taxon>
        <taxon>Dikarya</taxon>
        <taxon>Ascomycota</taxon>
        <taxon>Saccharomycotina</taxon>
        <taxon>Pichiomycetes</taxon>
        <taxon>Debaryomycetaceae</taxon>
        <taxon>Debaryomyces</taxon>
    </lineage>
</organism>
<feature type="repeat" description="Solcar" evidence="12">
    <location>
        <begin position="42"/>
        <end position="171"/>
    </location>
</feature>
<feature type="repeat" description="Solcar" evidence="12">
    <location>
        <begin position="289"/>
        <end position="381"/>
    </location>
</feature>
<evidence type="ECO:0000256" key="9">
    <source>
        <dbReference type="ARBA" id="ARBA00022989"/>
    </source>
</evidence>
<dbReference type="PROSITE" id="PS50920">
    <property type="entry name" value="SOLCAR"/>
    <property type="match status" value="3"/>
</dbReference>
<dbReference type="Proteomes" id="UP000000599">
    <property type="component" value="Chromosome E"/>
</dbReference>
<evidence type="ECO:0000256" key="10">
    <source>
        <dbReference type="ARBA" id="ARBA00023128"/>
    </source>
</evidence>
<dbReference type="RefSeq" id="XP_459650.2">
    <property type="nucleotide sequence ID" value="XM_459650.2"/>
</dbReference>
<keyword evidence="9" id="KW-1133">Transmembrane helix</keyword>
<evidence type="ECO:0000256" key="6">
    <source>
        <dbReference type="ARBA" id="ARBA00022692"/>
    </source>
</evidence>
<reference evidence="14 15" key="1">
    <citation type="journal article" date="2004" name="Nature">
        <title>Genome evolution in yeasts.</title>
        <authorList>
            <consortium name="Genolevures"/>
            <person name="Dujon B."/>
            <person name="Sherman D."/>
            <person name="Fischer G."/>
            <person name="Durrens P."/>
            <person name="Casaregola S."/>
            <person name="Lafontaine I."/>
            <person name="de Montigny J."/>
            <person name="Marck C."/>
            <person name="Neuveglise C."/>
            <person name="Talla E."/>
            <person name="Goffard N."/>
            <person name="Frangeul L."/>
            <person name="Aigle M."/>
            <person name="Anthouard V."/>
            <person name="Babour A."/>
            <person name="Barbe V."/>
            <person name="Barnay S."/>
            <person name="Blanchin S."/>
            <person name="Beckerich J.M."/>
            <person name="Beyne E."/>
            <person name="Bleykasten C."/>
            <person name="Boisrame A."/>
            <person name="Boyer J."/>
            <person name="Cattolico L."/>
            <person name="Confanioleri F."/>
            <person name="de Daruvar A."/>
            <person name="Despons L."/>
            <person name="Fabre E."/>
            <person name="Fairhead C."/>
            <person name="Ferry-Dumazet H."/>
            <person name="Groppi A."/>
            <person name="Hantraye F."/>
            <person name="Hennequin C."/>
            <person name="Jauniaux N."/>
            <person name="Joyet P."/>
            <person name="Kachouri R."/>
            <person name="Kerrest A."/>
            <person name="Koszul R."/>
            <person name="Lemaire M."/>
            <person name="Lesur I."/>
            <person name="Ma L."/>
            <person name="Muller H."/>
            <person name="Nicaud J.M."/>
            <person name="Nikolski M."/>
            <person name="Oztas S."/>
            <person name="Ozier-Kalogeropoulos O."/>
            <person name="Pellenz S."/>
            <person name="Potier S."/>
            <person name="Richard G.F."/>
            <person name="Straub M.L."/>
            <person name="Suleau A."/>
            <person name="Swennene D."/>
            <person name="Tekaia F."/>
            <person name="Wesolowski-Louvel M."/>
            <person name="Westhof E."/>
            <person name="Wirth B."/>
            <person name="Zeniou-Meyer M."/>
            <person name="Zivanovic I."/>
            <person name="Bolotin-Fukuhara M."/>
            <person name="Thierry A."/>
            <person name="Bouchier C."/>
            <person name="Caudron B."/>
            <person name="Scarpelli C."/>
            <person name="Gaillardin C."/>
            <person name="Weissenbach J."/>
            <person name="Wincker P."/>
            <person name="Souciet J.L."/>
        </authorList>
    </citation>
    <scope>NUCLEOTIDE SEQUENCE [LARGE SCALE GENOMIC DNA]</scope>
    <source>
        <strain evidence="15">ATCC 36239 / CBS 767 / BCRC 21394 / JCM 1990 / NBRC 0083 / IGC 2968</strain>
    </source>
</reference>
<proteinExistence type="inferred from homology"/>
<feature type="repeat" description="Solcar" evidence="12">
    <location>
        <begin position="176"/>
        <end position="267"/>
    </location>
</feature>
<dbReference type="HOGENOM" id="CLU_015166_0_0_1"/>
<evidence type="ECO:0000256" key="2">
    <source>
        <dbReference type="ARBA" id="ARBA00004448"/>
    </source>
</evidence>
<dbReference type="SUPFAM" id="SSF103506">
    <property type="entry name" value="Mitochondrial carrier"/>
    <property type="match status" value="1"/>
</dbReference>
<evidence type="ECO:0000256" key="7">
    <source>
        <dbReference type="ARBA" id="ARBA00022737"/>
    </source>
</evidence>
<dbReference type="InterPro" id="IPR018108">
    <property type="entry name" value="MCP_transmembrane"/>
</dbReference>
<dbReference type="AlphaFoldDB" id="Q6BQ70"/>
<dbReference type="PANTHER" id="PTHR45760:SF2">
    <property type="entry name" value="FI19922P1-RELATED"/>
    <property type="match status" value="1"/>
</dbReference>
<evidence type="ECO:0000256" key="1">
    <source>
        <dbReference type="ARBA" id="ARBA00002238"/>
    </source>
</evidence>
<evidence type="ECO:0000256" key="8">
    <source>
        <dbReference type="ARBA" id="ARBA00022792"/>
    </source>
</evidence>
<keyword evidence="11 12" id="KW-0472">Membrane</keyword>
<dbReference type="Pfam" id="PF00153">
    <property type="entry name" value="Mito_carr"/>
    <property type="match status" value="3"/>
</dbReference>
<name>Q6BQ70_DEBHA</name>